<organism evidence="1 2">
    <name type="scientific">Daphnia pulex</name>
    <name type="common">Water flea</name>
    <dbReference type="NCBI Taxonomy" id="6669"/>
    <lineage>
        <taxon>Eukaryota</taxon>
        <taxon>Metazoa</taxon>
        <taxon>Ecdysozoa</taxon>
        <taxon>Arthropoda</taxon>
        <taxon>Crustacea</taxon>
        <taxon>Branchiopoda</taxon>
        <taxon>Diplostraca</taxon>
        <taxon>Cladocera</taxon>
        <taxon>Anomopoda</taxon>
        <taxon>Daphniidae</taxon>
        <taxon>Daphnia</taxon>
    </lineage>
</organism>
<accession>E9H5E5</accession>
<dbReference type="AlphaFoldDB" id="E9H5E5"/>
<dbReference type="InParanoid" id="E9H5E5"/>
<reference evidence="1 2" key="1">
    <citation type="journal article" date="2011" name="Science">
        <title>The ecoresponsive genome of Daphnia pulex.</title>
        <authorList>
            <person name="Colbourne J.K."/>
            <person name="Pfrender M.E."/>
            <person name="Gilbert D."/>
            <person name="Thomas W.K."/>
            <person name="Tucker A."/>
            <person name="Oakley T.H."/>
            <person name="Tokishita S."/>
            <person name="Aerts A."/>
            <person name="Arnold G.J."/>
            <person name="Basu M.K."/>
            <person name="Bauer D.J."/>
            <person name="Caceres C.E."/>
            <person name="Carmel L."/>
            <person name="Casola C."/>
            <person name="Choi J.H."/>
            <person name="Detter J.C."/>
            <person name="Dong Q."/>
            <person name="Dusheyko S."/>
            <person name="Eads B.D."/>
            <person name="Frohlich T."/>
            <person name="Geiler-Samerotte K.A."/>
            <person name="Gerlach D."/>
            <person name="Hatcher P."/>
            <person name="Jogdeo S."/>
            <person name="Krijgsveld J."/>
            <person name="Kriventseva E.V."/>
            <person name="Kultz D."/>
            <person name="Laforsch C."/>
            <person name="Lindquist E."/>
            <person name="Lopez J."/>
            <person name="Manak J.R."/>
            <person name="Muller J."/>
            <person name="Pangilinan J."/>
            <person name="Patwardhan R.P."/>
            <person name="Pitluck S."/>
            <person name="Pritham E.J."/>
            <person name="Rechtsteiner A."/>
            <person name="Rho M."/>
            <person name="Rogozin I.B."/>
            <person name="Sakarya O."/>
            <person name="Salamov A."/>
            <person name="Schaack S."/>
            <person name="Shapiro H."/>
            <person name="Shiga Y."/>
            <person name="Skalitzky C."/>
            <person name="Smith Z."/>
            <person name="Souvorov A."/>
            <person name="Sung W."/>
            <person name="Tang Z."/>
            <person name="Tsuchiya D."/>
            <person name="Tu H."/>
            <person name="Vos H."/>
            <person name="Wang M."/>
            <person name="Wolf Y.I."/>
            <person name="Yamagata H."/>
            <person name="Yamada T."/>
            <person name="Ye Y."/>
            <person name="Shaw J.R."/>
            <person name="Andrews J."/>
            <person name="Crease T.J."/>
            <person name="Tang H."/>
            <person name="Lucas S.M."/>
            <person name="Robertson H.M."/>
            <person name="Bork P."/>
            <person name="Koonin E.V."/>
            <person name="Zdobnov E.M."/>
            <person name="Grigoriev I.V."/>
            <person name="Lynch M."/>
            <person name="Boore J.L."/>
        </authorList>
    </citation>
    <scope>NUCLEOTIDE SEQUENCE [LARGE SCALE GENOMIC DNA]</scope>
</reference>
<evidence type="ECO:0000313" key="2">
    <source>
        <dbReference type="Proteomes" id="UP000000305"/>
    </source>
</evidence>
<keyword evidence="2" id="KW-1185">Reference proteome</keyword>
<dbReference type="EMBL" id="GL732594">
    <property type="protein sequence ID" value="EFX72947.1"/>
    <property type="molecule type" value="Genomic_DNA"/>
</dbReference>
<gene>
    <name evidence="1" type="ORF">DAPPUDRAFT_253784</name>
</gene>
<protein>
    <submittedName>
        <fullName evidence="1">Uncharacterized protein</fullName>
    </submittedName>
</protein>
<evidence type="ECO:0000313" key="1">
    <source>
        <dbReference type="EMBL" id="EFX72947.1"/>
    </source>
</evidence>
<proteinExistence type="predicted"/>
<sequence length="331" mass="37728">MHIPSIIRTTDEDAVAYFYQHRWPMGPMILKNILFGGRASIDNGNAVSPIPSKKKTTPIIALEVPKPAHLLDLNLFEPESPEVEPVFLEESEEEQEPRVVVEFSYAGDDELLTEFNKQNLKAVTSWYLQHYTGDRKCRMLAQLVHLIKTNPIYDGEGSIQAMSPGHIAFKILHTAFVDEEGNPTVLEPRQRQALFDLIFFVLYHFLEISMTADEDERMVQAELAKNFLELLMAIQELVPLEDFIKHPGLLQFVAKSSLEKIPSYLNFDLVRQDMEIAEHLHQTLGDFNQRKGADSIPNIAAIRLIVGAVIYQTEYGIIRINFVKRPMGPMI</sequence>
<dbReference type="HOGENOM" id="CLU_840097_0_0_1"/>
<dbReference type="KEGG" id="dpx:DAPPUDRAFT_253784"/>
<name>E9H5E5_DAPPU</name>
<dbReference type="Proteomes" id="UP000000305">
    <property type="component" value="Unassembled WGS sequence"/>
</dbReference>